<keyword evidence="1" id="KW-0732">Signal</keyword>
<dbReference type="CDD" id="cd11377">
    <property type="entry name" value="Pro-peptidase_S53"/>
    <property type="match status" value="1"/>
</dbReference>
<dbReference type="PANTHER" id="PTHR14218">
    <property type="entry name" value="PROTEASE S8 TRIPEPTIDYL PEPTIDASE I CLN2"/>
    <property type="match status" value="1"/>
</dbReference>
<feature type="signal peptide" evidence="1">
    <location>
        <begin position="1"/>
        <end position="21"/>
    </location>
</feature>
<dbReference type="GO" id="GO:0004175">
    <property type="term" value="F:endopeptidase activity"/>
    <property type="evidence" value="ECO:0007669"/>
    <property type="project" value="TreeGrafter"/>
</dbReference>
<evidence type="ECO:0000313" key="3">
    <source>
        <dbReference type="EMBL" id="KAF2727977.1"/>
    </source>
</evidence>
<dbReference type="Pfam" id="PF09286">
    <property type="entry name" value="Pro-kuma_activ"/>
    <property type="match status" value="1"/>
</dbReference>
<dbReference type="GO" id="GO:0006508">
    <property type="term" value="P:proteolysis"/>
    <property type="evidence" value="ECO:0007669"/>
    <property type="project" value="TreeGrafter"/>
</dbReference>
<feature type="chain" id="PRO_5040333178" description="Peptidase S53 activation domain-containing protein" evidence="1">
    <location>
        <begin position="22"/>
        <end position="220"/>
    </location>
</feature>
<keyword evidence="4" id="KW-1185">Reference proteome</keyword>
<proteinExistence type="predicted"/>
<reference evidence="3" key="1">
    <citation type="journal article" date="2020" name="Stud. Mycol.">
        <title>101 Dothideomycetes genomes: a test case for predicting lifestyles and emergence of pathogens.</title>
        <authorList>
            <person name="Haridas S."/>
            <person name="Albert R."/>
            <person name="Binder M."/>
            <person name="Bloem J."/>
            <person name="Labutti K."/>
            <person name="Salamov A."/>
            <person name="Andreopoulos B."/>
            <person name="Baker S."/>
            <person name="Barry K."/>
            <person name="Bills G."/>
            <person name="Bluhm B."/>
            <person name="Cannon C."/>
            <person name="Castanera R."/>
            <person name="Culley D."/>
            <person name="Daum C."/>
            <person name="Ezra D."/>
            <person name="Gonzalez J."/>
            <person name="Henrissat B."/>
            <person name="Kuo A."/>
            <person name="Liang C."/>
            <person name="Lipzen A."/>
            <person name="Lutzoni F."/>
            <person name="Magnuson J."/>
            <person name="Mondo S."/>
            <person name="Nolan M."/>
            <person name="Ohm R."/>
            <person name="Pangilinan J."/>
            <person name="Park H.-J."/>
            <person name="Ramirez L."/>
            <person name="Alfaro M."/>
            <person name="Sun H."/>
            <person name="Tritt A."/>
            <person name="Yoshinaga Y."/>
            <person name="Zwiers L.-H."/>
            <person name="Turgeon B."/>
            <person name="Goodwin S."/>
            <person name="Spatafora J."/>
            <person name="Crous P."/>
            <person name="Grigoriev I."/>
        </authorList>
    </citation>
    <scope>NUCLEOTIDE SEQUENCE</scope>
    <source>
        <strain evidence="3">CBS 125425</strain>
    </source>
</reference>
<sequence>MLSSWARSSALSLVLASIVSGAAFEKLHAIPEGWTFEGKPSNDYQISLQIALKQGNVEAFEQALLDMSTPEHASYGKHFQSHDEMKRMLLPSHETVAVVREWLENGGVEDVQEDADWLSFRTTVGVANDLLSTEFAWYYSEHLSSKRLRTLEYSLPDDVSGHVNTIQPTVRFGQGTPNHETYQEQPDSEVLVEAAVAANATNCNTTITPQCLQELYKIDY</sequence>
<feature type="domain" description="Peptidase S53 activation" evidence="2">
    <location>
        <begin position="31"/>
        <end position="172"/>
    </location>
</feature>
<dbReference type="OrthoDB" id="409122at2759"/>
<protein>
    <recommendedName>
        <fullName evidence="2">Peptidase S53 activation domain-containing protein</fullName>
    </recommendedName>
</protein>
<name>A0A9P4UTM2_9PLEO</name>
<accession>A0A9P4UTM2</accession>
<dbReference type="InterPro" id="IPR015366">
    <property type="entry name" value="S53_propep"/>
</dbReference>
<dbReference type="InterPro" id="IPR050819">
    <property type="entry name" value="Tripeptidyl-peptidase_I"/>
</dbReference>
<evidence type="ECO:0000313" key="4">
    <source>
        <dbReference type="Proteomes" id="UP000799444"/>
    </source>
</evidence>
<comment type="caution">
    <text evidence="3">The sequence shown here is derived from an EMBL/GenBank/DDBJ whole genome shotgun (WGS) entry which is preliminary data.</text>
</comment>
<dbReference type="SMART" id="SM00944">
    <property type="entry name" value="Pro-kuma_activ"/>
    <property type="match status" value="1"/>
</dbReference>
<dbReference type="Proteomes" id="UP000799444">
    <property type="component" value="Unassembled WGS sequence"/>
</dbReference>
<feature type="non-terminal residue" evidence="3">
    <location>
        <position position="220"/>
    </location>
</feature>
<dbReference type="EMBL" id="ML996302">
    <property type="protein sequence ID" value="KAF2727977.1"/>
    <property type="molecule type" value="Genomic_DNA"/>
</dbReference>
<dbReference type="SUPFAM" id="SSF54897">
    <property type="entry name" value="Protease propeptides/inhibitors"/>
    <property type="match status" value="1"/>
</dbReference>
<gene>
    <name evidence="3" type="ORF">EJ04DRAFT_122946</name>
</gene>
<dbReference type="GO" id="GO:0008240">
    <property type="term" value="F:tripeptidyl-peptidase activity"/>
    <property type="evidence" value="ECO:0007669"/>
    <property type="project" value="TreeGrafter"/>
</dbReference>
<organism evidence="3 4">
    <name type="scientific">Polyplosphaeria fusca</name>
    <dbReference type="NCBI Taxonomy" id="682080"/>
    <lineage>
        <taxon>Eukaryota</taxon>
        <taxon>Fungi</taxon>
        <taxon>Dikarya</taxon>
        <taxon>Ascomycota</taxon>
        <taxon>Pezizomycotina</taxon>
        <taxon>Dothideomycetes</taxon>
        <taxon>Pleosporomycetidae</taxon>
        <taxon>Pleosporales</taxon>
        <taxon>Tetraplosphaeriaceae</taxon>
        <taxon>Polyplosphaeria</taxon>
    </lineage>
</organism>
<evidence type="ECO:0000259" key="2">
    <source>
        <dbReference type="SMART" id="SM00944"/>
    </source>
</evidence>
<dbReference type="PANTHER" id="PTHR14218:SF15">
    <property type="entry name" value="TRIPEPTIDYL-PEPTIDASE 1"/>
    <property type="match status" value="1"/>
</dbReference>
<dbReference type="AlphaFoldDB" id="A0A9P4UTM2"/>
<evidence type="ECO:0000256" key="1">
    <source>
        <dbReference type="SAM" id="SignalP"/>
    </source>
</evidence>